<dbReference type="AlphaFoldDB" id="A0A6J6TCA7"/>
<sequence length="259" mass="27507">MIAQRAEALDLDLDDVAGVDRAGGCGSAGEEDVTGHERDRARDIGDEVVHVPFHAIGVVVLPNLAVDDRADLLAAEIPVGDEAGADRGEGVGTLHPEHRSGIGVAEVVQAVVVADRVAGDVVARLVRRDIAAGASDDDDDLALVVQPLAAIGPHDGALVRIEGRDRLVEVGRCCRQLRHELLCAGVVVQMHGDDLRGLARREVDRLIDADDATITRNELISMTCREHGCPIEEHASKLGHCEPFPEVQPDAGRSNHTCT</sequence>
<accession>A0A6J6TCA7</accession>
<reference evidence="1" key="1">
    <citation type="submission" date="2020-05" db="EMBL/GenBank/DDBJ databases">
        <authorList>
            <person name="Chiriac C."/>
            <person name="Salcher M."/>
            <person name="Ghai R."/>
            <person name="Kavagutti S V."/>
        </authorList>
    </citation>
    <scope>NUCLEOTIDE SEQUENCE</scope>
</reference>
<gene>
    <name evidence="1" type="ORF">UFOPK2786_00980</name>
</gene>
<organism evidence="1">
    <name type="scientific">freshwater metagenome</name>
    <dbReference type="NCBI Taxonomy" id="449393"/>
    <lineage>
        <taxon>unclassified sequences</taxon>
        <taxon>metagenomes</taxon>
        <taxon>ecological metagenomes</taxon>
    </lineage>
</organism>
<protein>
    <submittedName>
        <fullName evidence="1">Unannotated protein</fullName>
    </submittedName>
</protein>
<dbReference type="EMBL" id="CAEZYW010000143">
    <property type="protein sequence ID" value="CAB4744806.1"/>
    <property type="molecule type" value="Genomic_DNA"/>
</dbReference>
<evidence type="ECO:0000313" key="1">
    <source>
        <dbReference type="EMBL" id="CAB4744806.1"/>
    </source>
</evidence>
<proteinExistence type="predicted"/>
<name>A0A6J6TCA7_9ZZZZ</name>